<proteinExistence type="inferred from homology"/>
<comment type="similarity">
    <text evidence="2">Belongs to the major facilitator superfamily. Folate-biopterin transporter (TC 2.A.71) family.</text>
</comment>
<evidence type="ECO:0000256" key="4">
    <source>
        <dbReference type="ARBA" id="ARBA00022692"/>
    </source>
</evidence>
<evidence type="ECO:0000256" key="5">
    <source>
        <dbReference type="ARBA" id="ARBA00022989"/>
    </source>
</evidence>
<organism evidence="8 9">
    <name type="scientific">Phytophthora fragariae</name>
    <dbReference type="NCBI Taxonomy" id="53985"/>
    <lineage>
        <taxon>Eukaryota</taxon>
        <taxon>Sar</taxon>
        <taxon>Stramenopiles</taxon>
        <taxon>Oomycota</taxon>
        <taxon>Peronosporomycetes</taxon>
        <taxon>Peronosporales</taxon>
        <taxon>Peronosporaceae</taxon>
        <taxon>Phytophthora</taxon>
    </lineage>
</organism>
<feature type="transmembrane region" description="Helical" evidence="7">
    <location>
        <begin position="166"/>
        <end position="184"/>
    </location>
</feature>
<feature type="transmembrane region" description="Helical" evidence="7">
    <location>
        <begin position="519"/>
        <end position="540"/>
    </location>
</feature>
<comment type="caution">
    <text evidence="8">The sequence shown here is derived from an EMBL/GenBank/DDBJ whole genome shotgun (WGS) entry which is preliminary data.</text>
</comment>
<gene>
    <name evidence="8" type="ORF">PF008_g942</name>
</gene>
<dbReference type="InterPro" id="IPR036259">
    <property type="entry name" value="MFS_trans_sf"/>
</dbReference>
<evidence type="ECO:0008006" key="10">
    <source>
        <dbReference type="Google" id="ProtNLM"/>
    </source>
</evidence>
<dbReference type="SUPFAM" id="SSF103473">
    <property type="entry name" value="MFS general substrate transporter"/>
    <property type="match status" value="1"/>
</dbReference>
<dbReference type="Gene3D" id="1.20.1250.20">
    <property type="entry name" value="MFS general substrate transporter like domains"/>
    <property type="match status" value="1"/>
</dbReference>
<accession>A0A6G0SLG6</accession>
<keyword evidence="6 7" id="KW-0472">Membrane</keyword>
<dbReference type="InterPro" id="IPR039309">
    <property type="entry name" value="BT1"/>
</dbReference>
<name>A0A6G0SLG6_9STRA</name>
<keyword evidence="5 7" id="KW-1133">Transmembrane helix</keyword>
<evidence type="ECO:0000256" key="2">
    <source>
        <dbReference type="ARBA" id="ARBA00007015"/>
    </source>
</evidence>
<sequence length="599" mass="66427">MHQQQKYWVLVSTRVLFCQLEATNVSHSVLSYQFPCRRPSLLHGHFNQRHYPKQPENSTAVGQLAHNFQELKTPDALEGGALRSGGGPPNIYSRETIGILIQYGALGVINGTIYGLVYPFLNNYLRMSGTATASAKVLVRIPWSFRMFFGILSDCVPIWGYRRRPYMVFGWIFATICLVLMVIFPTGDPYYGDPDLAYVAAANLTSDQIALINEDAPETGTKFILLMIFANLGMTMAIAASDGVVIEFAQREPAEIRGSALTMMQVFKQAMSILSSAMVGFGLNGKDFGGSFSGSMGVNAISAVCAGAALIASASSWFFVAENKGPAKSFRDYMRLLFDLLQHRVVYQLIAFRFFYFVFSLMSVTAVSPIESLWAKVEPVNDAISSILAAFISAVSLYVIKRYGLTWNWRTIIVITQLSVVFVDCFPTFFTIWDVYRSQWMWLGPPLLEEVPGTISKIVSQYATIEIVEGGNEAAVFGLITTCQTIASPFATVIYKNIDAHFDTGKTYLQVDDNYVRNQVTYCYLIAYAFQICSIAWVFLLPRQKAETLELKRTGGTSKLAGIITIVVFTFCFVWAIMTNLMTIFPSTSCLTIAGGTGC</sequence>
<feature type="transmembrane region" description="Helical" evidence="7">
    <location>
        <begin position="223"/>
        <end position="245"/>
    </location>
</feature>
<feature type="transmembrane region" description="Helical" evidence="7">
    <location>
        <begin position="383"/>
        <end position="400"/>
    </location>
</feature>
<comment type="subcellular location">
    <subcellularLocation>
        <location evidence="1">Membrane</location>
        <topology evidence="1">Multi-pass membrane protein</topology>
    </subcellularLocation>
</comment>
<feature type="transmembrane region" description="Helical" evidence="7">
    <location>
        <begin position="560"/>
        <end position="578"/>
    </location>
</feature>
<feature type="transmembrane region" description="Helical" evidence="7">
    <location>
        <begin position="266"/>
        <end position="284"/>
    </location>
</feature>
<dbReference type="Pfam" id="PF03092">
    <property type="entry name" value="BT1"/>
    <property type="match status" value="1"/>
</dbReference>
<dbReference type="Proteomes" id="UP000486351">
    <property type="component" value="Unassembled WGS sequence"/>
</dbReference>
<feature type="transmembrane region" description="Helical" evidence="7">
    <location>
        <begin position="412"/>
        <end position="433"/>
    </location>
</feature>
<feature type="transmembrane region" description="Helical" evidence="7">
    <location>
        <begin position="296"/>
        <end position="320"/>
    </location>
</feature>
<dbReference type="GO" id="GO:0016020">
    <property type="term" value="C:membrane"/>
    <property type="evidence" value="ECO:0007669"/>
    <property type="project" value="UniProtKB-SubCell"/>
</dbReference>
<feature type="transmembrane region" description="Helical" evidence="7">
    <location>
        <begin position="341"/>
        <end position="363"/>
    </location>
</feature>
<evidence type="ECO:0000313" key="8">
    <source>
        <dbReference type="EMBL" id="KAE9361534.1"/>
    </source>
</evidence>
<evidence type="ECO:0000256" key="3">
    <source>
        <dbReference type="ARBA" id="ARBA00022448"/>
    </source>
</evidence>
<evidence type="ECO:0000256" key="6">
    <source>
        <dbReference type="ARBA" id="ARBA00023136"/>
    </source>
</evidence>
<feature type="transmembrane region" description="Helical" evidence="7">
    <location>
        <begin position="100"/>
        <end position="121"/>
    </location>
</feature>
<evidence type="ECO:0000256" key="7">
    <source>
        <dbReference type="SAM" id="Phobius"/>
    </source>
</evidence>
<evidence type="ECO:0000256" key="1">
    <source>
        <dbReference type="ARBA" id="ARBA00004141"/>
    </source>
</evidence>
<keyword evidence="3" id="KW-0813">Transport</keyword>
<dbReference type="AlphaFoldDB" id="A0A6G0SLG6"/>
<reference evidence="8 9" key="1">
    <citation type="submission" date="2018-09" db="EMBL/GenBank/DDBJ databases">
        <title>Genomic investigation of the strawberry pathogen Phytophthora fragariae indicates pathogenicity is determined by transcriptional variation in three key races.</title>
        <authorList>
            <person name="Adams T.M."/>
            <person name="Armitage A.D."/>
            <person name="Sobczyk M.K."/>
            <person name="Bates H.J."/>
            <person name="Dunwell J.M."/>
            <person name="Nellist C.F."/>
            <person name="Harrison R.J."/>
        </authorList>
    </citation>
    <scope>NUCLEOTIDE SEQUENCE [LARGE SCALE GENOMIC DNA]</scope>
    <source>
        <strain evidence="8 9">NOV-77</strain>
    </source>
</reference>
<evidence type="ECO:0000313" key="9">
    <source>
        <dbReference type="Proteomes" id="UP000486351"/>
    </source>
</evidence>
<keyword evidence="4 7" id="KW-0812">Transmembrane</keyword>
<dbReference type="EMBL" id="QXFY01000021">
    <property type="protein sequence ID" value="KAE9361534.1"/>
    <property type="molecule type" value="Genomic_DNA"/>
</dbReference>
<protein>
    <recommendedName>
        <fullName evidence="10">Major facilitator superfamily associated domain-containing protein</fullName>
    </recommendedName>
</protein>
<dbReference type="PANTHER" id="PTHR31585:SF5">
    <property type="entry name" value="RNA-BINDING S4 DOMAIN-CONTAINING PROTEIN"/>
    <property type="match status" value="1"/>
</dbReference>
<feature type="transmembrane region" description="Helical" evidence="7">
    <location>
        <begin position="141"/>
        <end position="159"/>
    </location>
</feature>
<dbReference type="PANTHER" id="PTHR31585">
    <property type="entry name" value="FOLATE-BIOPTERIN TRANSPORTER 1, CHLOROPLASTIC"/>
    <property type="match status" value="1"/>
</dbReference>